<dbReference type="GO" id="GO:0009279">
    <property type="term" value="C:cell outer membrane"/>
    <property type="evidence" value="ECO:0007669"/>
    <property type="project" value="UniProtKB-SubCell"/>
</dbReference>
<name>A0A8J2YPL9_9PROT</name>
<dbReference type="PROSITE" id="PS51257">
    <property type="entry name" value="PROKAR_LIPOPROTEIN"/>
    <property type="match status" value="1"/>
</dbReference>
<comment type="caution">
    <text evidence="5">The sequence shown here is derived from an EMBL/GenBank/DDBJ whole genome shotgun (WGS) entry which is preliminary data.</text>
</comment>
<reference evidence="5" key="2">
    <citation type="submission" date="2020-09" db="EMBL/GenBank/DDBJ databases">
        <authorList>
            <person name="Sun Q."/>
            <person name="Zhou Y."/>
        </authorList>
    </citation>
    <scope>NUCLEOTIDE SEQUENCE</scope>
    <source>
        <strain evidence="5">CGMCC 1.15725</strain>
    </source>
</reference>
<dbReference type="PIRSF" id="PIRSF001892">
    <property type="entry name" value="CyaE"/>
    <property type="match status" value="1"/>
</dbReference>
<dbReference type="InterPro" id="IPR010131">
    <property type="entry name" value="MdtP/NodT-like"/>
</dbReference>
<dbReference type="Pfam" id="PF02321">
    <property type="entry name" value="OEP"/>
    <property type="match status" value="2"/>
</dbReference>
<evidence type="ECO:0000256" key="4">
    <source>
        <dbReference type="SAM" id="SignalP"/>
    </source>
</evidence>
<dbReference type="EMBL" id="BMJQ01000001">
    <property type="protein sequence ID" value="GGE98662.1"/>
    <property type="molecule type" value="Genomic_DNA"/>
</dbReference>
<evidence type="ECO:0000256" key="1">
    <source>
        <dbReference type="ARBA" id="ARBA00007613"/>
    </source>
</evidence>
<feature type="region of interest" description="Disordered" evidence="3">
    <location>
        <begin position="38"/>
        <end position="87"/>
    </location>
</feature>
<dbReference type="SUPFAM" id="SSF56954">
    <property type="entry name" value="Outer membrane efflux proteins (OEP)"/>
    <property type="match status" value="1"/>
</dbReference>
<feature type="chain" id="PRO_5035170896" description="Protein CyaE" evidence="4">
    <location>
        <begin position="30"/>
        <end position="516"/>
    </location>
</feature>
<sequence length="516" mass="54698">MPLPYRARRIRRYGRAASAIACLSLAACATDRLALAPATPDRPWEIPPSFDNLPEPGTHTAARTPSEGGTAPAVAAPASTAERRVPRGNSVQIDPTRRYDLAGLIDLAQRNNPETQGAWEQARQAALAVGLTETSYVPQISAEIVGGYQHTPLPIPTTLVRKGYFTSDTRELLPTLTAKWLLFDFGRREGSVDAAKANAFVANVAFTGAHEKLIYAVSRTYFAIGAARGRLRVAEQALKSAGIVQDAVESKRAHELATVVELAQARRQTAQARYNLERARGGQNSAYSSLVASVGIAPDVPVQIADSSEMSLPPAPSGDVEQMVRDALANRPDIIAGLGKVRAAEATLSSAESAFYPTVGLEAQAYQNIGGLSTEGSRYYSVNEPGANILLKLSLPLFDGGARDAQISIAHSEVAAARHSLDQAQDAAVQQVTDAYDALKTGYAEYEAALALTKAAEIAYDAALDAYRHGVGNYTDLANAQTALSQAQSEREDAHSNVFTAAAALAFSTGTILSHS</sequence>
<comment type="similarity">
    <text evidence="1 2">Belongs to the outer membrane factor (OMF) (TC 1.B.17) family.</text>
</comment>
<keyword evidence="2" id="KW-0354">Hemolysis</keyword>
<dbReference type="InterPro" id="IPR003423">
    <property type="entry name" value="OMP_efflux"/>
</dbReference>
<dbReference type="Gene3D" id="1.20.1600.10">
    <property type="entry name" value="Outer membrane efflux proteins (OEP)"/>
    <property type="match status" value="1"/>
</dbReference>
<keyword evidence="4" id="KW-0732">Signal</keyword>
<accession>A0A8J2YPL9</accession>
<evidence type="ECO:0000313" key="6">
    <source>
        <dbReference type="Proteomes" id="UP000646365"/>
    </source>
</evidence>
<gene>
    <name evidence="5" type="primary">cyaE</name>
    <name evidence="5" type="ORF">GCM10011611_00210</name>
</gene>
<keyword evidence="2" id="KW-0472">Membrane</keyword>
<dbReference type="AlphaFoldDB" id="A0A8J2YPL9"/>
<feature type="compositionally biased region" description="Low complexity" evidence="3">
    <location>
        <begin position="70"/>
        <end position="80"/>
    </location>
</feature>
<dbReference type="RefSeq" id="WP_189041174.1">
    <property type="nucleotide sequence ID" value="NZ_BMJQ01000001.1"/>
</dbReference>
<keyword evidence="2" id="KW-0813">Transport</keyword>
<reference evidence="5" key="1">
    <citation type="journal article" date="2014" name="Int. J. Syst. Evol. Microbiol.">
        <title>Complete genome sequence of Corynebacterium casei LMG S-19264T (=DSM 44701T), isolated from a smear-ripened cheese.</title>
        <authorList>
            <consortium name="US DOE Joint Genome Institute (JGI-PGF)"/>
            <person name="Walter F."/>
            <person name="Albersmeier A."/>
            <person name="Kalinowski J."/>
            <person name="Ruckert C."/>
        </authorList>
    </citation>
    <scope>NUCLEOTIDE SEQUENCE</scope>
    <source>
        <strain evidence="5">CGMCC 1.15725</strain>
    </source>
</reference>
<keyword evidence="6" id="KW-1185">Reference proteome</keyword>
<comment type="subcellular location">
    <subcellularLocation>
        <location evidence="2">Cell outer membrane</location>
        <topology evidence="2">Peripheral membrane protein</topology>
    </subcellularLocation>
</comment>
<comment type="function">
    <text evidence="2">CyaE is necessary for transport of calmodulin-sensitive adenylate cyclase-hemolysin (cyclolysin).</text>
</comment>
<dbReference type="PANTHER" id="PTHR30203:SF29">
    <property type="entry name" value="PROTEIN CYAE"/>
    <property type="match status" value="1"/>
</dbReference>
<keyword evidence="2" id="KW-0998">Cell outer membrane</keyword>
<dbReference type="GO" id="GO:0031640">
    <property type="term" value="P:killing of cells of another organism"/>
    <property type="evidence" value="ECO:0007669"/>
    <property type="project" value="UniProtKB-KW"/>
</dbReference>
<dbReference type="Proteomes" id="UP000646365">
    <property type="component" value="Unassembled WGS sequence"/>
</dbReference>
<proteinExistence type="inferred from homology"/>
<evidence type="ECO:0000313" key="5">
    <source>
        <dbReference type="EMBL" id="GGE98662.1"/>
    </source>
</evidence>
<dbReference type="GO" id="GO:0015562">
    <property type="term" value="F:efflux transmembrane transporter activity"/>
    <property type="evidence" value="ECO:0007669"/>
    <property type="project" value="InterPro"/>
</dbReference>
<evidence type="ECO:0000256" key="3">
    <source>
        <dbReference type="SAM" id="MobiDB-lite"/>
    </source>
</evidence>
<organism evidence="5 6">
    <name type="scientific">Aliidongia dinghuensis</name>
    <dbReference type="NCBI Taxonomy" id="1867774"/>
    <lineage>
        <taxon>Bacteria</taxon>
        <taxon>Pseudomonadati</taxon>
        <taxon>Pseudomonadota</taxon>
        <taxon>Alphaproteobacteria</taxon>
        <taxon>Rhodospirillales</taxon>
        <taxon>Dongiaceae</taxon>
        <taxon>Aliidongia</taxon>
    </lineage>
</organism>
<evidence type="ECO:0000256" key="2">
    <source>
        <dbReference type="PIRNR" id="PIRNR001892"/>
    </source>
</evidence>
<protein>
    <recommendedName>
        <fullName evidence="2">Protein CyaE</fullName>
    </recommendedName>
</protein>
<keyword evidence="2" id="KW-0204">Cytolysis</keyword>
<feature type="signal peptide" evidence="4">
    <location>
        <begin position="1"/>
        <end position="29"/>
    </location>
</feature>
<dbReference type="PANTHER" id="PTHR30203">
    <property type="entry name" value="OUTER MEMBRANE CATION EFFLUX PROTEIN"/>
    <property type="match status" value="1"/>
</dbReference>
<dbReference type="InterPro" id="IPR028351">
    <property type="entry name" value="CyaE"/>
</dbReference>